<dbReference type="OMA" id="AYDEWDS"/>
<dbReference type="InterPro" id="IPR002401">
    <property type="entry name" value="Cyt_P450_E_grp-I"/>
</dbReference>
<keyword evidence="9" id="KW-0812">Transmembrane</keyword>
<keyword evidence="5 8" id="KW-0408">Iron</keyword>
<dbReference type="Pfam" id="PF00067">
    <property type="entry name" value="p450"/>
    <property type="match status" value="1"/>
</dbReference>
<evidence type="ECO:0008006" key="12">
    <source>
        <dbReference type="Google" id="ProtNLM"/>
    </source>
</evidence>
<keyword evidence="7" id="KW-0503">Monooxygenase</keyword>
<dbReference type="GO" id="GO:0020037">
    <property type="term" value="F:heme binding"/>
    <property type="evidence" value="ECO:0007669"/>
    <property type="project" value="InterPro"/>
</dbReference>
<evidence type="ECO:0000256" key="1">
    <source>
        <dbReference type="ARBA" id="ARBA00010617"/>
    </source>
</evidence>
<feature type="transmembrane region" description="Helical" evidence="9">
    <location>
        <begin position="15"/>
        <end position="39"/>
    </location>
</feature>
<dbReference type="OrthoDB" id="10029320at2759"/>
<keyword evidence="9" id="KW-1133">Transmembrane helix</keyword>
<accession>A0A384JI68</accession>
<keyword evidence="3 8" id="KW-0479">Metal-binding</keyword>
<comment type="similarity">
    <text evidence="1">Belongs to the cytochrome P450 family.</text>
</comment>
<feature type="binding site" description="axial binding residue" evidence="8">
    <location>
        <position position="486"/>
    </location>
    <ligand>
        <name>heme</name>
        <dbReference type="ChEBI" id="CHEBI:30413"/>
    </ligand>
    <ligandPart>
        <name>Fe</name>
        <dbReference type="ChEBI" id="CHEBI:18248"/>
    </ligandPart>
</feature>
<evidence type="ECO:0000256" key="3">
    <source>
        <dbReference type="ARBA" id="ARBA00022723"/>
    </source>
</evidence>
<evidence type="ECO:0000256" key="5">
    <source>
        <dbReference type="ARBA" id="ARBA00023004"/>
    </source>
</evidence>
<sequence>MLFLNNHFVMGLTGWRLLILACFMIVGIKVTKFFIELYCVRRKFQRMQKDGLPMPPHHPIFGHLKLMGEIVSQLPGDIHRHVLPHQIKLRYPNLGPLFYLDTWPFGGEILVVVGPDAAYQMTQSHPLPKFHAMREYLKPMTGGNDLVSMDGKEWRKWRSIFNPGFSAGHLMTLVPDLMKDMSVFCEILRKAASKSDIVIMDHLTTRLNLDIISRMALDTHLNSQLETNDFVSALLNQLDWLSFGHEVNPLQRYNPIRPFMNWWNSRQMVKYIWGELDMRLKRRNVDGKGIQGTRSRSIIDLALDNYLASRPGDHTINAMDTAFRDIATSQLRVFIFAGHDTTSSTMCYALHLLWTNPKARQLLIAEHDMILGPDHKEAARKIEEDPYILNRLSYTMAVAKETLRLYPSASSARSGEPGYFMSGSDGLQFPTDGFMVWSNSHAIQRDPLYWPQPNEFLPERWLVEEDHRLYPRKGTYRPFEFGPRKCIGQELAMIEMKVFLALTSREFEIRSVYEEWDTLHPKAGPRTIEGDRAYQILSGAAHPSDGLPCRVKLVRN</sequence>
<dbReference type="InterPro" id="IPR050196">
    <property type="entry name" value="Cytochrome_P450_Monoox"/>
</dbReference>
<evidence type="ECO:0000256" key="4">
    <source>
        <dbReference type="ARBA" id="ARBA00023002"/>
    </source>
</evidence>
<dbReference type="VEuPathDB" id="FungiDB:Bcin05g06630"/>
<dbReference type="GeneID" id="5440156"/>
<comment type="cofactor">
    <cofactor evidence="8">
        <name>heme</name>
        <dbReference type="ChEBI" id="CHEBI:30413"/>
    </cofactor>
</comment>
<gene>
    <name evidence="10" type="ORF">BCIN_05g06630</name>
</gene>
<evidence type="ECO:0000256" key="2">
    <source>
        <dbReference type="ARBA" id="ARBA00022617"/>
    </source>
</evidence>
<keyword evidence="2 8" id="KW-0349">Heme</keyword>
<evidence type="ECO:0000313" key="10">
    <source>
        <dbReference type="EMBL" id="ATZ50295.1"/>
    </source>
</evidence>
<evidence type="ECO:0000256" key="8">
    <source>
        <dbReference type="PIRSR" id="PIRSR602401-1"/>
    </source>
</evidence>
<dbReference type="InterPro" id="IPR001128">
    <property type="entry name" value="Cyt_P450"/>
</dbReference>
<dbReference type="SUPFAM" id="SSF48264">
    <property type="entry name" value="Cytochrome P450"/>
    <property type="match status" value="1"/>
</dbReference>
<reference evidence="10 11" key="1">
    <citation type="journal article" date="2011" name="PLoS Genet.">
        <title>Genomic analysis of the necrotrophic fungal pathogens Sclerotinia sclerotiorum and Botrytis cinerea.</title>
        <authorList>
            <person name="Amselem J."/>
            <person name="Cuomo C.A."/>
            <person name="van Kan J.A."/>
            <person name="Viaud M."/>
            <person name="Benito E.P."/>
            <person name="Couloux A."/>
            <person name="Coutinho P.M."/>
            <person name="de Vries R.P."/>
            <person name="Dyer P.S."/>
            <person name="Fillinger S."/>
            <person name="Fournier E."/>
            <person name="Gout L."/>
            <person name="Hahn M."/>
            <person name="Kohn L."/>
            <person name="Lapalu N."/>
            <person name="Plummer K.M."/>
            <person name="Pradier J.M."/>
            <person name="Quevillon E."/>
            <person name="Sharon A."/>
            <person name="Simon A."/>
            <person name="ten Have A."/>
            <person name="Tudzynski B."/>
            <person name="Tudzynski P."/>
            <person name="Wincker P."/>
            <person name="Andrew M."/>
            <person name="Anthouard V."/>
            <person name="Beever R.E."/>
            <person name="Beffa R."/>
            <person name="Benoit I."/>
            <person name="Bouzid O."/>
            <person name="Brault B."/>
            <person name="Chen Z."/>
            <person name="Choquer M."/>
            <person name="Collemare J."/>
            <person name="Cotton P."/>
            <person name="Danchin E.G."/>
            <person name="Da Silva C."/>
            <person name="Gautier A."/>
            <person name="Giraud C."/>
            <person name="Giraud T."/>
            <person name="Gonzalez C."/>
            <person name="Grossetete S."/>
            <person name="Guldener U."/>
            <person name="Henrissat B."/>
            <person name="Howlett B.J."/>
            <person name="Kodira C."/>
            <person name="Kretschmer M."/>
            <person name="Lappartient A."/>
            <person name="Leroch M."/>
            <person name="Levis C."/>
            <person name="Mauceli E."/>
            <person name="Neuveglise C."/>
            <person name="Oeser B."/>
            <person name="Pearson M."/>
            <person name="Poulain J."/>
            <person name="Poussereau N."/>
            <person name="Quesneville H."/>
            <person name="Rascle C."/>
            <person name="Schumacher J."/>
            <person name="Segurens B."/>
            <person name="Sexton A."/>
            <person name="Silva E."/>
            <person name="Sirven C."/>
            <person name="Soanes D.M."/>
            <person name="Talbot N.J."/>
            <person name="Templeton M."/>
            <person name="Yandava C."/>
            <person name="Yarden O."/>
            <person name="Zeng Q."/>
            <person name="Rollins J.A."/>
            <person name="Lebrun M.H."/>
            <person name="Dickman M."/>
        </authorList>
    </citation>
    <scope>NUCLEOTIDE SEQUENCE [LARGE SCALE GENOMIC DNA]</scope>
    <source>
        <strain evidence="10 11">B05.10</strain>
    </source>
</reference>
<dbReference type="GO" id="GO:0005506">
    <property type="term" value="F:iron ion binding"/>
    <property type="evidence" value="ECO:0007669"/>
    <property type="project" value="InterPro"/>
</dbReference>
<dbReference type="CDD" id="cd11051">
    <property type="entry name" value="CYP59-like"/>
    <property type="match status" value="1"/>
</dbReference>
<reference evidence="10 11" key="2">
    <citation type="journal article" date="2012" name="Eukaryot. Cell">
        <title>Genome update of Botrytis cinerea strains B05.10 and T4.</title>
        <authorList>
            <person name="Staats M."/>
            <person name="van Kan J.A."/>
        </authorList>
    </citation>
    <scope>NUCLEOTIDE SEQUENCE [LARGE SCALE GENOMIC DNA]</scope>
    <source>
        <strain evidence="10 11">B05.10</strain>
    </source>
</reference>
<dbReference type="Proteomes" id="UP000001798">
    <property type="component" value="Chromosome 5"/>
</dbReference>
<keyword evidence="11" id="KW-1185">Reference proteome</keyword>
<dbReference type="GO" id="GO:0016705">
    <property type="term" value="F:oxidoreductase activity, acting on paired donors, with incorporation or reduction of molecular oxygen"/>
    <property type="evidence" value="ECO:0007669"/>
    <property type="project" value="InterPro"/>
</dbReference>
<keyword evidence="9" id="KW-0472">Membrane</keyword>
<dbReference type="RefSeq" id="XP_001559546.1">
    <property type="nucleotide sequence ID" value="XM_001559496.2"/>
</dbReference>
<dbReference type="EMBL" id="CP009809">
    <property type="protein sequence ID" value="ATZ50295.1"/>
    <property type="molecule type" value="Genomic_DNA"/>
</dbReference>
<dbReference type="GO" id="GO:0004497">
    <property type="term" value="F:monooxygenase activity"/>
    <property type="evidence" value="ECO:0007669"/>
    <property type="project" value="UniProtKB-KW"/>
</dbReference>
<evidence type="ECO:0000256" key="9">
    <source>
        <dbReference type="SAM" id="Phobius"/>
    </source>
</evidence>
<protein>
    <recommendedName>
        <fullName evidence="12">Afln vera monooxygenase protein</fullName>
    </recommendedName>
</protein>
<dbReference type="InterPro" id="IPR036396">
    <property type="entry name" value="Cyt_P450_sf"/>
</dbReference>
<dbReference type="PANTHER" id="PTHR24291">
    <property type="entry name" value="CYTOCHROME P450 FAMILY 4"/>
    <property type="match status" value="1"/>
</dbReference>
<reference evidence="10 11" key="3">
    <citation type="journal article" date="2017" name="Mol. Plant Pathol.">
        <title>A gapless genome sequence of the fungus Botrytis cinerea.</title>
        <authorList>
            <person name="Van Kan J.A."/>
            <person name="Stassen J.H."/>
            <person name="Mosbach A."/>
            <person name="Van Der Lee T.A."/>
            <person name="Faino L."/>
            <person name="Farmer A.D."/>
            <person name="Papasotiriou D.G."/>
            <person name="Zhou S."/>
            <person name="Seidl M.F."/>
            <person name="Cottam E."/>
            <person name="Edel D."/>
            <person name="Hahn M."/>
            <person name="Schwartz D.C."/>
            <person name="Dietrich R.A."/>
            <person name="Widdison S."/>
            <person name="Scalliet G."/>
        </authorList>
    </citation>
    <scope>NUCLEOTIDE SEQUENCE [LARGE SCALE GENOMIC DNA]</scope>
    <source>
        <strain evidence="10 11">B05.10</strain>
    </source>
</reference>
<name>A0A384JI68_BOTFB</name>
<dbReference type="KEGG" id="bfu:BCIN_05g06630"/>
<dbReference type="PANTHER" id="PTHR24291:SF50">
    <property type="entry name" value="BIFUNCTIONAL ALBAFLAVENONE MONOOXYGENASE_TERPENE SYNTHASE"/>
    <property type="match status" value="1"/>
</dbReference>
<evidence type="ECO:0000256" key="7">
    <source>
        <dbReference type="ARBA" id="ARBA00023033"/>
    </source>
</evidence>
<dbReference type="PRINTS" id="PR00463">
    <property type="entry name" value="EP450I"/>
</dbReference>
<dbReference type="PRINTS" id="PR00385">
    <property type="entry name" value="P450"/>
</dbReference>
<organism evidence="10 11">
    <name type="scientific">Botryotinia fuckeliana (strain B05.10)</name>
    <name type="common">Noble rot fungus</name>
    <name type="synonym">Botrytis cinerea</name>
    <dbReference type="NCBI Taxonomy" id="332648"/>
    <lineage>
        <taxon>Eukaryota</taxon>
        <taxon>Fungi</taxon>
        <taxon>Dikarya</taxon>
        <taxon>Ascomycota</taxon>
        <taxon>Pezizomycotina</taxon>
        <taxon>Leotiomycetes</taxon>
        <taxon>Helotiales</taxon>
        <taxon>Sclerotiniaceae</taxon>
        <taxon>Botrytis</taxon>
    </lineage>
</organism>
<evidence type="ECO:0000256" key="6">
    <source>
        <dbReference type="ARBA" id="ARBA00023026"/>
    </source>
</evidence>
<proteinExistence type="inferred from homology"/>
<keyword evidence="6" id="KW-0843">Virulence</keyword>
<dbReference type="AlphaFoldDB" id="A0A384JI68"/>
<evidence type="ECO:0000313" key="11">
    <source>
        <dbReference type="Proteomes" id="UP000001798"/>
    </source>
</evidence>
<dbReference type="Gene3D" id="1.10.630.10">
    <property type="entry name" value="Cytochrome P450"/>
    <property type="match status" value="1"/>
</dbReference>
<keyword evidence="4" id="KW-0560">Oxidoreductase</keyword>